<dbReference type="EMBL" id="VDMD01000034">
    <property type="protein sequence ID" value="TRM58698.1"/>
    <property type="molecule type" value="Genomic_DNA"/>
</dbReference>
<protein>
    <recommendedName>
        <fullName evidence="3">UDENN domain-containing protein</fullName>
    </recommendedName>
</protein>
<feature type="compositionally biased region" description="Low complexity" evidence="2">
    <location>
        <begin position="64"/>
        <end position="77"/>
    </location>
</feature>
<feature type="region of interest" description="Disordered" evidence="2">
    <location>
        <begin position="526"/>
        <end position="577"/>
    </location>
</feature>
<accession>A0A550C1S1</accession>
<sequence length="641" mass="70590">MPKPDLRLDDIWDDDEIDIGTARASLSLSGIASALQLESTPTKPRQPHSRKASLGWASPSSPNLKLQSRKSSLSRSQTLPRVASTRSRRPSILDSLSVDMTVSGKMRRWILGVAVVNFDIDHGPVVDGIYPPLFLYPDEIENIAFSSFPDSAQFEQGSQAHSFRIREDETMDVPSEKRPPTIDGYIYGFVHFSQRKDASIKRGYQQARRSSRRFYEADLSQRSVVILTHHQYPALFSAVTTLLGPLYEQHGVPMLESACHNIATWPPPTAGASVELGFLGNVIQVQIPRNRDEQQALDPSVADKLVNSALQTMIPAAAAPLLPPALLLFEASLSHLWSIWECLVLNEPILLFGLSPAETSQAVWWLRDLMRPIPLSGDIRPYFTIHDRDHLALVNKLPPKSGLLLGVTNPFFERSCSHWPHILSLGKHRPERNSIALKPARGGSAGVTQGSPGPRPGWKTKTHKRYVSKDRALLKQLETACEKGGEIELLRASLLLRRHFCTRTTELLLPLSRYLNTLIPTPAEVASAQSGRCTPASGVGTPASGRGTPASTTNLAGSGMSAPSSSSTPSSIHTPPPLRLKPFNTTHFFASLKAHGTTLPFRSSGKRVEFYERWLKTPAFGLWLAQQEEVVINVLSQAQAQ</sequence>
<dbReference type="InterPro" id="IPR037516">
    <property type="entry name" value="Tripartite_DENN"/>
</dbReference>
<dbReference type="PANTHER" id="PTHR13677:SF0">
    <property type="entry name" value="LD41638P"/>
    <property type="match status" value="1"/>
</dbReference>
<evidence type="ECO:0000256" key="2">
    <source>
        <dbReference type="SAM" id="MobiDB-lite"/>
    </source>
</evidence>
<reference evidence="4 5" key="1">
    <citation type="journal article" date="2019" name="New Phytol.">
        <title>Comparative genomics reveals unique wood-decay strategies and fruiting body development in the Schizophyllaceae.</title>
        <authorList>
            <person name="Almasi E."/>
            <person name="Sahu N."/>
            <person name="Krizsan K."/>
            <person name="Balint B."/>
            <person name="Kovacs G.M."/>
            <person name="Kiss B."/>
            <person name="Cseklye J."/>
            <person name="Drula E."/>
            <person name="Henrissat B."/>
            <person name="Nagy I."/>
            <person name="Chovatia M."/>
            <person name="Adam C."/>
            <person name="LaButti K."/>
            <person name="Lipzen A."/>
            <person name="Riley R."/>
            <person name="Grigoriev I.V."/>
            <person name="Nagy L.G."/>
        </authorList>
    </citation>
    <scope>NUCLEOTIDE SEQUENCE [LARGE SCALE GENOMIC DNA]</scope>
    <source>
        <strain evidence="4 5">NL-1724</strain>
    </source>
</reference>
<evidence type="ECO:0000259" key="3">
    <source>
        <dbReference type="PROSITE" id="PS50211"/>
    </source>
</evidence>
<dbReference type="PROSITE" id="PS50211">
    <property type="entry name" value="DENN"/>
    <property type="match status" value="1"/>
</dbReference>
<evidence type="ECO:0000313" key="4">
    <source>
        <dbReference type="EMBL" id="TRM58698.1"/>
    </source>
</evidence>
<dbReference type="AlphaFoldDB" id="A0A550C1S1"/>
<proteinExistence type="inferred from homology"/>
<gene>
    <name evidence="4" type="ORF">BD626DRAFT_573456</name>
</gene>
<feature type="compositionally biased region" description="Low complexity" evidence="2">
    <location>
        <begin position="556"/>
        <end position="573"/>
    </location>
</feature>
<feature type="region of interest" description="Disordered" evidence="2">
    <location>
        <begin position="37"/>
        <end position="86"/>
    </location>
</feature>
<feature type="domain" description="UDENN" evidence="3">
    <location>
        <begin position="111"/>
        <end position="625"/>
    </location>
</feature>
<name>A0A550C1S1_9AGAR</name>
<evidence type="ECO:0000256" key="1">
    <source>
        <dbReference type="ARBA" id="ARBA00007159"/>
    </source>
</evidence>
<dbReference type="OrthoDB" id="10265409at2759"/>
<dbReference type="PANTHER" id="PTHR13677">
    <property type="entry name" value="LD41638P"/>
    <property type="match status" value="1"/>
</dbReference>
<dbReference type="GO" id="GO:0005085">
    <property type="term" value="F:guanyl-nucleotide exchange factor activity"/>
    <property type="evidence" value="ECO:0007669"/>
    <property type="project" value="InterPro"/>
</dbReference>
<dbReference type="Proteomes" id="UP000320762">
    <property type="component" value="Unassembled WGS sequence"/>
</dbReference>
<keyword evidence="5" id="KW-1185">Reference proteome</keyword>
<organism evidence="4 5">
    <name type="scientific">Schizophyllum amplum</name>
    <dbReference type="NCBI Taxonomy" id="97359"/>
    <lineage>
        <taxon>Eukaryota</taxon>
        <taxon>Fungi</taxon>
        <taxon>Dikarya</taxon>
        <taxon>Basidiomycota</taxon>
        <taxon>Agaricomycotina</taxon>
        <taxon>Agaricomycetes</taxon>
        <taxon>Agaricomycetidae</taxon>
        <taxon>Agaricales</taxon>
        <taxon>Schizophyllaceae</taxon>
        <taxon>Schizophyllum</taxon>
    </lineage>
</organism>
<feature type="region of interest" description="Disordered" evidence="2">
    <location>
        <begin position="437"/>
        <end position="462"/>
    </location>
</feature>
<dbReference type="InterPro" id="IPR024224">
    <property type="entry name" value="DENND6"/>
</dbReference>
<evidence type="ECO:0000313" key="5">
    <source>
        <dbReference type="Proteomes" id="UP000320762"/>
    </source>
</evidence>
<comment type="caution">
    <text evidence="4">The sequence shown here is derived from an EMBL/GenBank/DDBJ whole genome shotgun (WGS) entry which is preliminary data.</text>
</comment>
<comment type="similarity">
    <text evidence="1">Belongs to the DENND6 family.</text>
</comment>
<dbReference type="GO" id="GO:0055037">
    <property type="term" value="C:recycling endosome"/>
    <property type="evidence" value="ECO:0007669"/>
    <property type="project" value="TreeGrafter"/>
</dbReference>